<gene>
    <name evidence="1" type="ORF">ENT99_04475</name>
    <name evidence="2" type="ORF">ENU64_04620</name>
</gene>
<dbReference type="EMBL" id="DTDH01000142">
    <property type="protein sequence ID" value="HGT98695.1"/>
    <property type="molecule type" value="Genomic_DNA"/>
</dbReference>
<evidence type="ECO:0000313" key="1">
    <source>
        <dbReference type="EMBL" id="HFQ78942.1"/>
    </source>
</evidence>
<dbReference type="AlphaFoldDB" id="A0A7J3MYQ3"/>
<proteinExistence type="predicted"/>
<reference evidence="2" key="1">
    <citation type="journal article" date="2020" name="mSystems">
        <title>Genome- and Community-Level Interaction Insights into Carbon Utilization and Element Cycling Functions of Hydrothermarchaeota in Hydrothermal Sediment.</title>
        <authorList>
            <person name="Zhou Z."/>
            <person name="Liu Y."/>
            <person name="Xu W."/>
            <person name="Pan J."/>
            <person name="Luo Z.H."/>
            <person name="Li M."/>
        </authorList>
    </citation>
    <scope>NUCLEOTIDE SEQUENCE [LARGE SCALE GENOMIC DNA]</scope>
    <source>
        <strain evidence="1">SpSt-629</strain>
        <strain evidence="2">SpSt-688</strain>
    </source>
</reference>
<evidence type="ECO:0000313" key="2">
    <source>
        <dbReference type="EMBL" id="HGT98695.1"/>
    </source>
</evidence>
<comment type="caution">
    <text evidence="2">The sequence shown here is derived from an EMBL/GenBank/DDBJ whole genome shotgun (WGS) entry which is preliminary data.</text>
</comment>
<organism evidence="2">
    <name type="scientific">Ignisphaera aggregans</name>
    <dbReference type="NCBI Taxonomy" id="334771"/>
    <lineage>
        <taxon>Archaea</taxon>
        <taxon>Thermoproteota</taxon>
        <taxon>Thermoprotei</taxon>
        <taxon>Desulfurococcales</taxon>
        <taxon>Desulfurococcaceae</taxon>
        <taxon>Ignisphaera</taxon>
    </lineage>
</organism>
<protein>
    <submittedName>
        <fullName evidence="2">Uncharacterized protein</fullName>
    </submittedName>
</protein>
<sequence>MKQKVHATPSNILKIFENLSDFAEYLDVVFDGYGIVIMRKKGLVKPIEEKLWLTYSIVKVNDEHVIMFRFSGSLDPVSRVRIRSSEKGCEIVSECIGDKSICSYIDNMLKKLTTNLDKIVEKMNKRSKSIEMNITKFTMSLRYAKVIDGLAEVTLSSLYLKYPLLERRKVKLDDVKNLDEFLDKLYRRYSSLIREVYIHVSDTNWMFILAVDLENMIYTPSFIEDTLRVVGKEAIERFLKKQEEYVTVAILTMQS</sequence>
<dbReference type="EMBL" id="DTAU01000088">
    <property type="protein sequence ID" value="HFQ78942.1"/>
    <property type="molecule type" value="Genomic_DNA"/>
</dbReference>
<accession>A0A7J3MYQ3</accession>
<name>A0A7J3MYQ3_9CREN</name>